<gene>
    <name evidence="2" type="ORF">IL334_000938</name>
</gene>
<feature type="compositionally biased region" description="Polar residues" evidence="1">
    <location>
        <begin position="23"/>
        <end position="68"/>
    </location>
</feature>
<protein>
    <submittedName>
        <fullName evidence="2">Uncharacterized protein</fullName>
    </submittedName>
</protein>
<reference evidence="2 3" key="1">
    <citation type="submission" date="2024-01" db="EMBL/GenBank/DDBJ databases">
        <title>Comparative genomics of Cryptococcus and Kwoniella reveals pathogenesis evolution and contrasting modes of karyotype evolution via chromosome fusion or intercentromeric recombination.</title>
        <authorList>
            <person name="Coelho M.A."/>
            <person name="David-Palma M."/>
            <person name="Shea T."/>
            <person name="Bowers K."/>
            <person name="McGinley-Smith S."/>
            <person name="Mohammad A.W."/>
            <person name="Gnirke A."/>
            <person name="Yurkov A.M."/>
            <person name="Nowrousian M."/>
            <person name="Sun S."/>
            <person name="Cuomo C.A."/>
            <person name="Heitman J."/>
        </authorList>
    </citation>
    <scope>NUCLEOTIDE SEQUENCE [LARGE SCALE GENOMIC DNA]</scope>
    <source>
        <strain evidence="2">CBS 11374</strain>
    </source>
</reference>
<feature type="compositionally biased region" description="Polar residues" evidence="1">
    <location>
        <begin position="105"/>
        <end position="119"/>
    </location>
</feature>
<feature type="compositionally biased region" description="Polar residues" evidence="1">
    <location>
        <begin position="144"/>
        <end position="159"/>
    </location>
</feature>
<dbReference type="GeneID" id="87953069"/>
<keyword evidence="3" id="KW-1185">Reference proteome</keyword>
<dbReference type="Proteomes" id="UP001329825">
    <property type="component" value="Chromosome 1"/>
</dbReference>
<proteinExistence type="predicted"/>
<name>A0ABZ1CTM5_9TREE</name>
<dbReference type="RefSeq" id="XP_062788751.1">
    <property type="nucleotide sequence ID" value="XM_062932700.1"/>
</dbReference>
<organism evidence="2 3">
    <name type="scientific">Kwoniella shivajii</name>
    <dbReference type="NCBI Taxonomy" id="564305"/>
    <lineage>
        <taxon>Eukaryota</taxon>
        <taxon>Fungi</taxon>
        <taxon>Dikarya</taxon>
        <taxon>Basidiomycota</taxon>
        <taxon>Agaricomycotina</taxon>
        <taxon>Tremellomycetes</taxon>
        <taxon>Tremellales</taxon>
        <taxon>Cryptococcaceae</taxon>
        <taxon>Kwoniella</taxon>
    </lineage>
</organism>
<sequence>MEAHHNIAAISDQEIASVHPSDISCSGGSTVDGQRSTGATPTISTIEEGSILNEDNTSDHSPFQTTLESEQHNPFDDNSLINTPVESKEIQNPCTVHCTKPTLIRITTSPKPTPLNSPSDSRDAQAFITRPSSSSTRRDHRANETTSRPVQLDTSGVDQQQALSDNRCDLDYCSSLKALRQEMRVSLLDARSRSSLAACSREEDFIDRGISQLDKALRDCGIAPSRDKRNNSDVGM</sequence>
<evidence type="ECO:0000313" key="2">
    <source>
        <dbReference type="EMBL" id="WRT64011.1"/>
    </source>
</evidence>
<feature type="region of interest" description="Disordered" evidence="1">
    <location>
        <begin position="105"/>
        <end position="159"/>
    </location>
</feature>
<evidence type="ECO:0000313" key="3">
    <source>
        <dbReference type="Proteomes" id="UP001329825"/>
    </source>
</evidence>
<evidence type="ECO:0000256" key="1">
    <source>
        <dbReference type="SAM" id="MobiDB-lite"/>
    </source>
</evidence>
<dbReference type="EMBL" id="CP141881">
    <property type="protein sequence ID" value="WRT64011.1"/>
    <property type="molecule type" value="Genomic_DNA"/>
</dbReference>
<accession>A0ABZ1CTM5</accession>
<feature type="region of interest" description="Disordered" evidence="1">
    <location>
        <begin position="1"/>
        <end position="76"/>
    </location>
</feature>